<evidence type="ECO:0000256" key="4">
    <source>
        <dbReference type="PIRSR" id="PIRSR600101-1"/>
    </source>
</evidence>
<comment type="catalytic activity">
    <reaction evidence="1 6">
        <text>an S-substituted glutathione + H2O = an S-substituted L-cysteinylglycine + L-glutamate</text>
        <dbReference type="Rhea" id="RHEA:59468"/>
        <dbReference type="ChEBI" id="CHEBI:15377"/>
        <dbReference type="ChEBI" id="CHEBI:29985"/>
        <dbReference type="ChEBI" id="CHEBI:90779"/>
        <dbReference type="ChEBI" id="CHEBI:143103"/>
        <dbReference type="EC" id="3.4.19.13"/>
    </reaction>
</comment>
<comment type="catalytic activity">
    <reaction evidence="2 6">
        <text>glutathione + H2O = L-cysteinylglycine + L-glutamate</text>
        <dbReference type="Rhea" id="RHEA:28807"/>
        <dbReference type="ChEBI" id="CHEBI:15377"/>
        <dbReference type="ChEBI" id="CHEBI:29985"/>
        <dbReference type="ChEBI" id="CHEBI:57925"/>
        <dbReference type="ChEBI" id="CHEBI:61694"/>
        <dbReference type="EC" id="3.4.19.13"/>
    </reaction>
</comment>
<keyword evidence="6" id="KW-0865">Zymogen</keyword>
<dbReference type="GO" id="GO:0006750">
    <property type="term" value="P:glutathione biosynthetic process"/>
    <property type="evidence" value="ECO:0007669"/>
    <property type="project" value="UniProtKB-KW"/>
</dbReference>
<dbReference type="InterPro" id="IPR052896">
    <property type="entry name" value="GGT-like_enzyme"/>
</dbReference>
<dbReference type="Pfam" id="PF01019">
    <property type="entry name" value="G_glu_transpept"/>
    <property type="match status" value="1"/>
</dbReference>
<dbReference type="UniPathway" id="UPA00204"/>
<dbReference type="InterPro" id="IPR029055">
    <property type="entry name" value="Ntn_hydrolases_N"/>
</dbReference>
<comment type="pathway">
    <text evidence="6">Sulfur metabolism; glutathione metabolism.</text>
</comment>
<dbReference type="NCBIfam" id="TIGR00066">
    <property type="entry name" value="g_glut_trans"/>
    <property type="match status" value="1"/>
</dbReference>
<keyword evidence="6 7" id="KW-0378">Hydrolase</keyword>
<sequence length="544" mass="58379">MIKKTKDIPSCGVRYANKGMVASSSLLAASAGINILQRGGNAFDAAIAVAGVEWLDLPAQCGLGGDAFIVFYDAKKNRVVAINGSGESARAAHREYYTDQGLKTMPLDGWHAAAVPGAPGAYAVLNETFGTMSLGELLAPAIAYADEGIVVSPETNRFIAGSSVTLGKYPESARTYMPGGKVPKPGERLVLSDLAQTIRIYAEMGPESFYRGEIAEEIVRASNAEAGLFGAEEFCEQETDVYDPISINYRGVDVYTTAPPSQGIIGLEWLNLMEKFDFNAKGFGSADSLHLMVETKKLAFSDRLAYCGDPRFIDVPLDILLSKGFAEKRLEAICRENANNKPSPGALPETGGNTSYFAVADSQGNVVSLIHSLSNAFGCGVVAGRTGVMLNNRAGRGFTLEEGHPNVIEGGKKTMHTLNCYLLCREGQHWTAIGTPGGDRQVQWDVQVISNMIDHGMDVQQAVESPRWVSWPGTDPAFIDIPLQFRYENRFDPGVIVEMKRRGHLVDAMTEWGGGGALQVIARDDTGVLHGGCDPRSGGVALGW</sequence>
<comment type="similarity">
    <text evidence="6">Belongs to the gamma-glutamyltransferase family.</text>
</comment>
<feature type="active site" description="Nucleophile" evidence="4">
    <location>
        <position position="354"/>
    </location>
</feature>
<dbReference type="EMBL" id="CP029803">
    <property type="protein sequence ID" value="AWT60472.1"/>
    <property type="molecule type" value="Genomic_DNA"/>
</dbReference>
<dbReference type="EC" id="3.4.19.13" evidence="6"/>
<dbReference type="GO" id="GO:0036374">
    <property type="term" value="F:glutathione hydrolase activity"/>
    <property type="evidence" value="ECO:0007669"/>
    <property type="project" value="UniProtKB-UniRule"/>
</dbReference>
<name>A0A2Z4AR70_9BACT</name>
<dbReference type="Gene3D" id="3.60.20.40">
    <property type="match status" value="1"/>
</dbReference>
<evidence type="ECO:0000313" key="8">
    <source>
        <dbReference type="Proteomes" id="UP000247465"/>
    </source>
</evidence>
<evidence type="ECO:0000256" key="3">
    <source>
        <dbReference type="ARBA" id="ARBA00047417"/>
    </source>
</evidence>
<evidence type="ECO:0000256" key="1">
    <source>
        <dbReference type="ARBA" id="ARBA00001049"/>
    </source>
</evidence>
<evidence type="ECO:0000256" key="2">
    <source>
        <dbReference type="ARBA" id="ARBA00001089"/>
    </source>
</evidence>
<evidence type="ECO:0000256" key="5">
    <source>
        <dbReference type="PIRSR" id="PIRSR600101-2"/>
    </source>
</evidence>
<dbReference type="AlphaFoldDB" id="A0A2Z4AR70"/>
<comment type="subunit">
    <text evidence="6">This enzyme consists of two polypeptide chains, which are synthesized in precursor form from a single polypeptide.</text>
</comment>
<dbReference type="EC" id="2.3.2.2" evidence="6"/>
<keyword evidence="6 7" id="KW-0012">Acyltransferase</keyword>
<dbReference type="GO" id="GO:0103068">
    <property type="term" value="F:leukotriene C4 gamma-glutamyl transferase activity"/>
    <property type="evidence" value="ECO:0007669"/>
    <property type="project" value="UniProtKB-EC"/>
</dbReference>
<dbReference type="InterPro" id="IPR043137">
    <property type="entry name" value="GGT_ssub_C"/>
</dbReference>
<proteinExistence type="inferred from homology"/>
<keyword evidence="6" id="KW-0317">Glutathione biosynthesis</keyword>
<organism evidence="7 8">
    <name type="scientific">Candidatus Moanibacter tarae</name>
    <dbReference type="NCBI Taxonomy" id="2200854"/>
    <lineage>
        <taxon>Bacteria</taxon>
        <taxon>Pseudomonadati</taxon>
        <taxon>Verrucomicrobiota</taxon>
        <taxon>Opitutia</taxon>
        <taxon>Puniceicoccales</taxon>
        <taxon>Puniceicoccales incertae sedis</taxon>
        <taxon>Candidatus Moanibacter</taxon>
    </lineage>
</organism>
<dbReference type="Gene3D" id="1.10.246.230">
    <property type="match status" value="1"/>
</dbReference>
<dbReference type="InterPro" id="IPR000101">
    <property type="entry name" value="GGT_peptidase"/>
</dbReference>
<dbReference type="SUPFAM" id="SSF56235">
    <property type="entry name" value="N-terminal nucleophile aminohydrolases (Ntn hydrolases)"/>
    <property type="match status" value="1"/>
</dbReference>
<feature type="binding site" evidence="5">
    <location>
        <position position="438"/>
    </location>
    <ligand>
        <name>L-glutamate</name>
        <dbReference type="ChEBI" id="CHEBI:29985"/>
    </ligand>
</feature>
<dbReference type="Proteomes" id="UP000247465">
    <property type="component" value="Chromosome"/>
</dbReference>
<keyword evidence="6 7" id="KW-0808">Transferase</keyword>
<comment type="catalytic activity">
    <reaction evidence="3 6">
        <text>an N-terminal (5-L-glutamyl)-[peptide] + an alpha-amino acid = 5-L-glutamyl amino acid + an N-terminal L-alpha-aminoacyl-[peptide]</text>
        <dbReference type="Rhea" id="RHEA:23904"/>
        <dbReference type="Rhea" id="RHEA-COMP:9780"/>
        <dbReference type="Rhea" id="RHEA-COMP:9795"/>
        <dbReference type="ChEBI" id="CHEBI:77644"/>
        <dbReference type="ChEBI" id="CHEBI:78597"/>
        <dbReference type="ChEBI" id="CHEBI:78599"/>
        <dbReference type="ChEBI" id="CHEBI:78608"/>
        <dbReference type="EC" id="2.3.2.2"/>
    </reaction>
</comment>
<evidence type="ECO:0000256" key="6">
    <source>
        <dbReference type="RuleBase" id="RU368036"/>
    </source>
</evidence>
<accession>A0A2Z4AR70</accession>
<dbReference type="KEGG" id="mtar:DF168_01686"/>
<dbReference type="GO" id="GO:0006751">
    <property type="term" value="P:glutathione catabolic process"/>
    <property type="evidence" value="ECO:0007669"/>
    <property type="project" value="UniProtKB-UniRule"/>
</dbReference>
<protein>
    <recommendedName>
        <fullName evidence="6">Glutathione hydrolase proenzyme</fullName>
        <ecNumber evidence="6">2.3.2.2</ecNumber>
        <ecNumber evidence="6">3.4.19.13</ecNumber>
    </recommendedName>
    <component>
        <recommendedName>
            <fullName evidence="6">Glutathione hydrolase large chain</fullName>
        </recommendedName>
    </component>
    <component>
        <recommendedName>
            <fullName evidence="6">Glutathione hydrolase small chain</fullName>
        </recommendedName>
    </component>
</protein>
<reference evidence="7 8" key="1">
    <citation type="submission" date="2018-06" db="EMBL/GenBank/DDBJ databases">
        <title>Draft Genome Sequence of a Novel Marine Bacterium Related to the Verrucomicrobia.</title>
        <authorList>
            <person name="Vosseberg J."/>
            <person name="Martijn J."/>
            <person name="Ettema T.J.G."/>
        </authorList>
    </citation>
    <scope>NUCLEOTIDE SEQUENCE [LARGE SCALE GENOMIC DNA]</scope>
    <source>
        <strain evidence="7">TARA_B100001123</strain>
    </source>
</reference>
<evidence type="ECO:0000313" key="7">
    <source>
        <dbReference type="EMBL" id="AWT60472.1"/>
    </source>
</evidence>
<dbReference type="PANTHER" id="PTHR43881:SF1">
    <property type="entry name" value="GAMMA-GLUTAMYLTRANSPEPTIDASE (AFU_ORTHOLOGUE AFUA_4G13580)"/>
    <property type="match status" value="1"/>
</dbReference>
<dbReference type="PRINTS" id="PR01210">
    <property type="entry name" value="GGTRANSPTASE"/>
</dbReference>
<gene>
    <name evidence="7" type="primary">ywrD</name>
    <name evidence="7" type="ORF">DF168_01686</name>
</gene>
<comment type="PTM">
    <text evidence="6">Cleaved by autocatalysis into a large and a small subunit.</text>
</comment>
<dbReference type="PANTHER" id="PTHR43881">
    <property type="entry name" value="GAMMA-GLUTAMYLTRANSPEPTIDASE (AFU_ORTHOLOGUE AFUA_4G13580)"/>
    <property type="match status" value="1"/>
</dbReference>